<dbReference type="Proteomes" id="UP001234297">
    <property type="component" value="Chromosome 1"/>
</dbReference>
<gene>
    <name evidence="1" type="ORF">MRB53_002146</name>
</gene>
<evidence type="ECO:0000313" key="1">
    <source>
        <dbReference type="EMBL" id="KAJ8649123.1"/>
    </source>
</evidence>
<keyword evidence="2" id="KW-1185">Reference proteome</keyword>
<evidence type="ECO:0000313" key="2">
    <source>
        <dbReference type="Proteomes" id="UP001234297"/>
    </source>
</evidence>
<name>A0ACC2MUM1_PERAE</name>
<sequence length="77" mass="8323">MATQGVNMISVVVVLLLLFFISSSFTIMAADVDLFKKQCSYQCLSPSWCNNDCIHNGFSNGRCVGTGGSVLCCCYIP</sequence>
<reference evidence="1 2" key="1">
    <citation type="journal article" date="2022" name="Hortic Res">
        <title>A haplotype resolved chromosomal level avocado genome allows analysis of novel avocado genes.</title>
        <authorList>
            <person name="Nath O."/>
            <person name="Fletcher S.J."/>
            <person name="Hayward A."/>
            <person name="Shaw L.M."/>
            <person name="Masouleh A.K."/>
            <person name="Furtado A."/>
            <person name="Henry R.J."/>
            <person name="Mitter N."/>
        </authorList>
    </citation>
    <scope>NUCLEOTIDE SEQUENCE [LARGE SCALE GENOMIC DNA]</scope>
    <source>
        <strain evidence="2">cv. Hass</strain>
    </source>
</reference>
<comment type="caution">
    <text evidence="1">The sequence shown here is derived from an EMBL/GenBank/DDBJ whole genome shotgun (WGS) entry which is preliminary data.</text>
</comment>
<protein>
    <submittedName>
        <fullName evidence="1">Uncharacterized protein</fullName>
    </submittedName>
</protein>
<proteinExistence type="predicted"/>
<dbReference type="EMBL" id="CM056809">
    <property type="protein sequence ID" value="KAJ8649123.1"/>
    <property type="molecule type" value="Genomic_DNA"/>
</dbReference>
<organism evidence="1 2">
    <name type="scientific">Persea americana</name>
    <name type="common">Avocado</name>
    <dbReference type="NCBI Taxonomy" id="3435"/>
    <lineage>
        <taxon>Eukaryota</taxon>
        <taxon>Viridiplantae</taxon>
        <taxon>Streptophyta</taxon>
        <taxon>Embryophyta</taxon>
        <taxon>Tracheophyta</taxon>
        <taxon>Spermatophyta</taxon>
        <taxon>Magnoliopsida</taxon>
        <taxon>Magnoliidae</taxon>
        <taxon>Laurales</taxon>
        <taxon>Lauraceae</taxon>
        <taxon>Persea</taxon>
    </lineage>
</organism>
<accession>A0ACC2MUM1</accession>